<dbReference type="GO" id="GO:0016829">
    <property type="term" value="F:lyase activity"/>
    <property type="evidence" value="ECO:0007669"/>
    <property type="project" value="UniProtKB-KW"/>
</dbReference>
<dbReference type="Gene3D" id="1.50.10.100">
    <property type="entry name" value="Chondroitin AC/alginate lyase"/>
    <property type="match status" value="1"/>
</dbReference>
<comment type="caution">
    <text evidence="7">The sequence shown here is derived from an EMBL/GenBank/DDBJ whole genome shotgun (WGS) entry which is preliminary data.</text>
</comment>
<dbReference type="PANTHER" id="PTHR39210">
    <property type="entry name" value="HEPARIN-SULFATE LYASE"/>
    <property type="match status" value="1"/>
</dbReference>
<feature type="domain" description="Heparin-sulfate lyase N-terminal" evidence="6">
    <location>
        <begin position="42"/>
        <end position="311"/>
    </location>
</feature>
<proteinExistence type="predicted"/>
<evidence type="ECO:0000256" key="4">
    <source>
        <dbReference type="ARBA" id="ARBA00023239"/>
    </source>
</evidence>
<evidence type="ECO:0000313" key="8">
    <source>
        <dbReference type="Proteomes" id="UP000324517"/>
    </source>
</evidence>
<dbReference type="Pfam" id="PF16889">
    <property type="entry name" value="Hepar_II_III_N"/>
    <property type="match status" value="1"/>
</dbReference>
<evidence type="ECO:0000256" key="2">
    <source>
        <dbReference type="ARBA" id="ARBA00022729"/>
    </source>
</evidence>
<dbReference type="RefSeq" id="WP_148979914.1">
    <property type="nucleotide sequence ID" value="NZ_JBNILM010000006.1"/>
</dbReference>
<protein>
    <submittedName>
        <fullName evidence="7">Uncharacterized protein</fullName>
    </submittedName>
</protein>
<dbReference type="Proteomes" id="UP000324517">
    <property type="component" value="Unassembled WGS sequence"/>
</dbReference>
<dbReference type="OrthoDB" id="7335480at2"/>
<dbReference type="PANTHER" id="PTHR39210:SF1">
    <property type="entry name" value="HEPARIN-SULFATE LYASE"/>
    <property type="match status" value="1"/>
</dbReference>
<dbReference type="InterPro" id="IPR012480">
    <property type="entry name" value="Hepar_II_III_C"/>
</dbReference>
<reference evidence="7 8" key="1">
    <citation type="submission" date="2019-08" db="EMBL/GenBank/DDBJ databases">
        <title>Bacillus genomes from the desert of Cuatro Cienegas, Coahuila.</title>
        <authorList>
            <person name="Olmedo-Alvarez G."/>
        </authorList>
    </citation>
    <scope>NUCLEOTIDE SEQUENCE [LARGE SCALE GENOMIC DNA]</scope>
    <source>
        <strain evidence="7 8">CH98b_3T</strain>
    </source>
</reference>
<dbReference type="InterPro" id="IPR008929">
    <property type="entry name" value="Chondroitin_lyas"/>
</dbReference>
<evidence type="ECO:0000256" key="3">
    <source>
        <dbReference type="ARBA" id="ARBA00022764"/>
    </source>
</evidence>
<comment type="subcellular location">
    <subcellularLocation>
        <location evidence="1">Periplasm</location>
    </subcellularLocation>
</comment>
<keyword evidence="2" id="KW-0732">Signal</keyword>
<evidence type="ECO:0000259" key="6">
    <source>
        <dbReference type="Pfam" id="PF16889"/>
    </source>
</evidence>
<name>A0A5D4T3V0_9BACI</name>
<dbReference type="Gene3D" id="2.70.98.70">
    <property type="match status" value="1"/>
</dbReference>
<dbReference type="InterPro" id="IPR031680">
    <property type="entry name" value="Hepar_II_III_N"/>
</dbReference>
<evidence type="ECO:0000259" key="5">
    <source>
        <dbReference type="Pfam" id="PF07940"/>
    </source>
</evidence>
<keyword evidence="4" id="KW-0456">Lyase</keyword>
<organism evidence="7 8">
    <name type="scientific">Sutcliffiella horikoshii</name>
    <dbReference type="NCBI Taxonomy" id="79883"/>
    <lineage>
        <taxon>Bacteria</taxon>
        <taxon>Bacillati</taxon>
        <taxon>Bacillota</taxon>
        <taxon>Bacilli</taxon>
        <taxon>Bacillales</taxon>
        <taxon>Bacillaceae</taxon>
        <taxon>Sutcliffiella</taxon>
    </lineage>
</organism>
<dbReference type="SUPFAM" id="SSF48230">
    <property type="entry name" value="Chondroitin AC/alginate lyase"/>
    <property type="match status" value="1"/>
</dbReference>
<dbReference type="EMBL" id="VTET01000008">
    <property type="protein sequence ID" value="TYS70005.1"/>
    <property type="molecule type" value="Genomic_DNA"/>
</dbReference>
<evidence type="ECO:0000313" key="7">
    <source>
        <dbReference type="EMBL" id="TYS70005.1"/>
    </source>
</evidence>
<dbReference type="Pfam" id="PF07940">
    <property type="entry name" value="Hepar_II_III_C"/>
    <property type="match status" value="1"/>
</dbReference>
<sequence length="616" mass="71109">MIKEVNSLLTEYGLKWTLNRSLYSAKLKMMSAIPATENIFEKYVKVKRTDLFEFDIPTIQDFLEGLPEEKKAELVLVADKAINGIVTGFSSIELDYGNPINWHYNPLTRAESKKNVKWYELPDFDQELGDIKVIWEASRLTHFFYFVRAYLITGDPKYYVAFSNQLNDWLENNPYPYGANFKCGQECTLRMINTLIAYSVFQKCGLTSKSDGENVTKLVEVCYKKVLSNFFYAHKCIKNNHTFSEICGLIAGAWCCEDTAAVIKAYKLLDEEIINQFEPDGGFTQFSFNYHRFTLQIIECVYKMSEKTQIYINEKERIKNSVHLLYQVQNDDGDVPNYGSNDGALIFPLTSCGYRDFRPVLNTVYALIEGKRLYKSGDYDEELLWFGDNRELPLEKLERKTLAFNDSGFFSYRHDGGFLMTCLQDYKSRPAHMDQLHLDLWHKGVNILCDSGTYSYASELGKELSSTRGHNTVKVSGIEQMNKKGAFLVTDWTERKGISIQADSFKGTLVSKNGYKHTRIIEKNKLGYSITDEVIGNGEHCEFYFHTPCEVKIVSTGWELYFNGQLICSIQSEGYIDIKKSYRSLYYLRKEEINCVSVRVPLKEKKSNVKFNIIFN</sequence>
<feature type="domain" description="Heparinase II/III-like C-terminal" evidence="5">
    <location>
        <begin position="402"/>
        <end position="609"/>
    </location>
</feature>
<gene>
    <name evidence="7" type="ORF">FZC75_15300</name>
</gene>
<dbReference type="AlphaFoldDB" id="A0A5D4T3V0"/>
<evidence type="ECO:0000256" key="1">
    <source>
        <dbReference type="ARBA" id="ARBA00004418"/>
    </source>
</evidence>
<keyword evidence="3" id="KW-0574">Periplasm</keyword>
<dbReference type="GO" id="GO:0042597">
    <property type="term" value="C:periplasmic space"/>
    <property type="evidence" value="ECO:0007669"/>
    <property type="project" value="UniProtKB-SubCell"/>
</dbReference>
<accession>A0A5D4T3V0</accession>